<feature type="site" description="Important for substrate specificity" evidence="4">
    <location>
        <position position="155"/>
    </location>
</feature>
<dbReference type="PANTHER" id="PTHR43213:SF5">
    <property type="entry name" value="BIFUNCTIONAL DTTP_UTP PYROPHOSPHATASE_METHYLTRANSFERASE PROTEIN-RELATED"/>
    <property type="match status" value="1"/>
</dbReference>
<dbReference type="EC" id="3.6.1.9" evidence="4"/>
<name>A0ABZ0IX32_9BACT</name>
<dbReference type="InterPro" id="IPR003697">
    <property type="entry name" value="Maf-like"/>
</dbReference>
<dbReference type="InterPro" id="IPR029001">
    <property type="entry name" value="ITPase-like_fam"/>
</dbReference>
<dbReference type="NCBIfam" id="TIGR00172">
    <property type="entry name" value="maf"/>
    <property type="match status" value="1"/>
</dbReference>
<organism evidence="5 6">
    <name type="scientific">Imperialibacter roseus</name>
    <dbReference type="NCBI Taxonomy" id="1324217"/>
    <lineage>
        <taxon>Bacteria</taxon>
        <taxon>Pseudomonadati</taxon>
        <taxon>Bacteroidota</taxon>
        <taxon>Cytophagia</taxon>
        <taxon>Cytophagales</taxon>
        <taxon>Flammeovirgaceae</taxon>
        <taxon>Imperialibacter</taxon>
    </lineage>
</organism>
<dbReference type="EMBL" id="CP136051">
    <property type="protein sequence ID" value="WOK09072.1"/>
    <property type="molecule type" value="Genomic_DNA"/>
</dbReference>
<keyword evidence="2 4" id="KW-0378">Hydrolase</keyword>
<reference evidence="5 6" key="1">
    <citation type="journal article" date="2023" name="Microbiol. Resour. Announc.">
        <title>Complete Genome Sequence of Imperialibacter roseus strain P4T.</title>
        <authorList>
            <person name="Tizabi D.R."/>
            <person name="Bachvaroff T."/>
            <person name="Hill R.T."/>
        </authorList>
    </citation>
    <scope>NUCLEOTIDE SEQUENCE [LARGE SCALE GENOMIC DNA]</scope>
    <source>
        <strain evidence="5 6">P4T</strain>
    </source>
</reference>
<keyword evidence="6" id="KW-1185">Reference proteome</keyword>
<comment type="catalytic activity">
    <reaction evidence="4">
        <text>dTTP + H2O = dTMP + diphosphate + H(+)</text>
        <dbReference type="Rhea" id="RHEA:28534"/>
        <dbReference type="ChEBI" id="CHEBI:15377"/>
        <dbReference type="ChEBI" id="CHEBI:15378"/>
        <dbReference type="ChEBI" id="CHEBI:33019"/>
        <dbReference type="ChEBI" id="CHEBI:37568"/>
        <dbReference type="ChEBI" id="CHEBI:63528"/>
        <dbReference type="EC" id="3.6.1.9"/>
    </reaction>
</comment>
<evidence type="ECO:0000256" key="2">
    <source>
        <dbReference type="ARBA" id="ARBA00022801"/>
    </source>
</evidence>
<feature type="active site" description="Proton acceptor" evidence="4">
    <location>
        <position position="72"/>
    </location>
</feature>
<dbReference type="Gene3D" id="3.90.950.10">
    <property type="match status" value="1"/>
</dbReference>
<evidence type="ECO:0000313" key="6">
    <source>
        <dbReference type="Proteomes" id="UP001302349"/>
    </source>
</evidence>
<dbReference type="Pfam" id="PF02545">
    <property type="entry name" value="Maf"/>
    <property type="match status" value="1"/>
</dbReference>
<comment type="caution">
    <text evidence="4">Lacks conserved residue(s) required for the propagation of feature annotation.</text>
</comment>
<evidence type="ECO:0000256" key="1">
    <source>
        <dbReference type="ARBA" id="ARBA00001968"/>
    </source>
</evidence>
<sequence>MNLRHPLILASNSPRRQQLLREAGFNFEVYTEQVDESYPAALEKTGVGEYLARKKSAFYCKKLSNAIIVTADTTVVLDNQLLEKPADEKEAFEMLTRLSGRSHDVITGVCIAAPDGTDAFSVSTRVTFKGLTNGEIDYYISNYKPFDKAGAYGIQEWIGMIGITGIEGSYFNVVGLPIQEVYQRLLKYRL</sequence>
<comment type="subcellular location">
    <subcellularLocation>
        <location evidence="4">Cytoplasm</location>
    </subcellularLocation>
</comment>
<dbReference type="RefSeq" id="WP_317491696.1">
    <property type="nucleotide sequence ID" value="NZ_CP136051.1"/>
</dbReference>
<keyword evidence="3 4" id="KW-0546">Nucleotide metabolism</keyword>
<evidence type="ECO:0000256" key="3">
    <source>
        <dbReference type="ARBA" id="ARBA00023080"/>
    </source>
</evidence>
<comment type="cofactor">
    <cofactor evidence="1 4">
        <name>a divalent metal cation</name>
        <dbReference type="ChEBI" id="CHEBI:60240"/>
    </cofactor>
</comment>
<evidence type="ECO:0000313" key="5">
    <source>
        <dbReference type="EMBL" id="WOK09072.1"/>
    </source>
</evidence>
<accession>A0ABZ0IX32</accession>
<comment type="function">
    <text evidence="4">Nucleoside triphosphate pyrophosphatase that hydrolyzes dTTP and UTP. May have a dual role in cell division arrest and in preventing the incorporation of modified nucleotides into cellular nucleic acids.</text>
</comment>
<dbReference type="PANTHER" id="PTHR43213">
    <property type="entry name" value="BIFUNCTIONAL DTTP/UTP PYROPHOSPHATASE/METHYLTRANSFERASE PROTEIN-RELATED"/>
    <property type="match status" value="1"/>
</dbReference>
<protein>
    <recommendedName>
        <fullName evidence="4">dTTP/UTP pyrophosphatase</fullName>
        <shortName evidence="4">dTTPase/UTPase</shortName>
        <ecNumber evidence="4">3.6.1.9</ecNumber>
    </recommendedName>
    <alternativeName>
        <fullName evidence="4">Nucleoside triphosphate pyrophosphatase</fullName>
    </alternativeName>
    <alternativeName>
        <fullName evidence="4">Nucleotide pyrophosphatase</fullName>
        <shortName evidence="4">Nucleotide PPase</shortName>
    </alternativeName>
</protein>
<dbReference type="Proteomes" id="UP001302349">
    <property type="component" value="Chromosome"/>
</dbReference>
<evidence type="ECO:0000256" key="4">
    <source>
        <dbReference type="HAMAP-Rule" id="MF_00528"/>
    </source>
</evidence>
<feature type="site" description="Important for substrate specificity" evidence="4">
    <location>
        <position position="73"/>
    </location>
</feature>
<proteinExistence type="inferred from homology"/>
<dbReference type="CDD" id="cd00555">
    <property type="entry name" value="Maf"/>
    <property type="match status" value="1"/>
</dbReference>
<keyword evidence="4" id="KW-0963">Cytoplasm</keyword>
<gene>
    <name evidence="5" type="ORF">RT717_10540</name>
</gene>
<comment type="similarity">
    <text evidence="4">Belongs to the Maf family. YhdE subfamily.</text>
</comment>
<comment type="catalytic activity">
    <reaction evidence="4">
        <text>UTP + H2O = UMP + diphosphate + H(+)</text>
        <dbReference type="Rhea" id="RHEA:29395"/>
        <dbReference type="ChEBI" id="CHEBI:15377"/>
        <dbReference type="ChEBI" id="CHEBI:15378"/>
        <dbReference type="ChEBI" id="CHEBI:33019"/>
        <dbReference type="ChEBI" id="CHEBI:46398"/>
        <dbReference type="ChEBI" id="CHEBI:57865"/>
        <dbReference type="EC" id="3.6.1.9"/>
    </reaction>
</comment>
<dbReference type="GO" id="GO:0016787">
    <property type="term" value="F:hydrolase activity"/>
    <property type="evidence" value="ECO:0007669"/>
    <property type="project" value="UniProtKB-KW"/>
</dbReference>
<dbReference type="SUPFAM" id="SSF52972">
    <property type="entry name" value="ITPase-like"/>
    <property type="match status" value="1"/>
</dbReference>
<feature type="site" description="Important for substrate specificity" evidence="4">
    <location>
        <position position="15"/>
    </location>
</feature>
<dbReference type="PIRSF" id="PIRSF006305">
    <property type="entry name" value="Maf"/>
    <property type="match status" value="1"/>
</dbReference>
<dbReference type="HAMAP" id="MF_00528">
    <property type="entry name" value="Maf"/>
    <property type="match status" value="1"/>
</dbReference>